<reference evidence="1" key="1">
    <citation type="submission" date="2017-07" db="EMBL/GenBank/DDBJ databases">
        <title>Taro Niue Genome Assembly and Annotation.</title>
        <authorList>
            <person name="Atibalentja N."/>
            <person name="Keating K."/>
            <person name="Fields C.J."/>
        </authorList>
    </citation>
    <scope>NUCLEOTIDE SEQUENCE</scope>
    <source>
        <strain evidence="1">Niue_2</strain>
        <tissue evidence="1">Leaf</tissue>
    </source>
</reference>
<keyword evidence="2" id="KW-1185">Reference proteome</keyword>
<dbReference type="AlphaFoldDB" id="A0A843UGM0"/>
<evidence type="ECO:0000313" key="1">
    <source>
        <dbReference type="EMBL" id="MQL79179.1"/>
    </source>
</evidence>
<evidence type="ECO:0000313" key="2">
    <source>
        <dbReference type="Proteomes" id="UP000652761"/>
    </source>
</evidence>
<name>A0A843UGM0_COLES</name>
<organism evidence="1 2">
    <name type="scientific">Colocasia esculenta</name>
    <name type="common">Wild taro</name>
    <name type="synonym">Arum esculentum</name>
    <dbReference type="NCBI Taxonomy" id="4460"/>
    <lineage>
        <taxon>Eukaryota</taxon>
        <taxon>Viridiplantae</taxon>
        <taxon>Streptophyta</taxon>
        <taxon>Embryophyta</taxon>
        <taxon>Tracheophyta</taxon>
        <taxon>Spermatophyta</taxon>
        <taxon>Magnoliopsida</taxon>
        <taxon>Liliopsida</taxon>
        <taxon>Araceae</taxon>
        <taxon>Aroideae</taxon>
        <taxon>Colocasieae</taxon>
        <taxon>Colocasia</taxon>
    </lineage>
</organism>
<dbReference type="Proteomes" id="UP000652761">
    <property type="component" value="Unassembled WGS sequence"/>
</dbReference>
<dbReference type="EMBL" id="NMUH01000438">
    <property type="protein sequence ID" value="MQL79179.1"/>
    <property type="molecule type" value="Genomic_DNA"/>
</dbReference>
<accession>A0A843UGM0</accession>
<comment type="caution">
    <text evidence="1">The sequence shown here is derived from an EMBL/GenBank/DDBJ whole genome shotgun (WGS) entry which is preliminary data.</text>
</comment>
<proteinExistence type="predicted"/>
<gene>
    <name evidence="1" type="ORF">Taro_011617</name>
</gene>
<protein>
    <submittedName>
        <fullName evidence="1">Uncharacterized protein</fullName>
    </submittedName>
</protein>
<sequence>MVSIGFDQVEYKNLAAASGRSRVLTARSLDADGDLGVKDGTSGLESLLGCIGRLPDVAAPWFPPPLDGLELLKFSFSASRVQGFINIKASSSI</sequence>